<dbReference type="EMBL" id="KI630320">
    <property type="protein sequence ID" value="EYU41486.1"/>
    <property type="molecule type" value="Genomic_DNA"/>
</dbReference>
<dbReference type="AlphaFoldDB" id="A0A022RNE3"/>
<accession>A0A022RNE3</accession>
<proteinExistence type="predicted"/>
<keyword evidence="2" id="KW-1185">Reference proteome</keyword>
<evidence type="ECO:0000313" key="1">
    <source>
        <dbReference type="EMBL" id="EYU41486.1"/>
    </source>
</evidence>
<evidence type="ECO:0000313" key="2">
    <source>
        <dbReference type="Proteomes" id="UP000030748"/>
    </source>
</evidence>
<gene>
    <name evidence="1" type="ORF">MIMGU_mgv1a017436mg</name>
</gene>
<name>A0A022RNE3_ERYGU</name>
<reference evidence="1 2" key="1">
    <citation type="journal article" date="2013" name="Proc. Natl. Acad. Sci. U.S.A.">
        <title>Fine-scale variation in meiotic recombination in Mimulus inferred from population shotgun sequencing.</title>
        <authorList>
            <person name="Hellsten U."/>
            <person name="Wright K.M."/>
            <person name="Jenkins J."/>
            <person name="Shu S."/>
            <person name="Yuan Y."/>
            <person name="Wessler S.R."/>
            <person name="Schmutz J."/>
            <person name="Willis J.H."/>
            <person name="Rokhsar D.S."/>
        </authorList>
    </citation>
    <scope>NUCLEOTIDE SEQUENCE [LARGE SCALE GENOMIC DNA]</scope>
    <source>
        <strain evidence="2">cv. DUN x IM62</strain>
    </source>
</reference>
<organism evidence="1 2">
    <name type="scientific">Erythranthe guttata</name>
    <name type="common">Yellow monkey flower</name>
    <name type="synonym">Mimulus guttatus</name>
    <dbReference type="NCBI Taxonomy" id="4155"/>
    <lineage>
        <taxon>Eukaryota</taxon>
        <taxon>Viridiplantae</taxon>
        <taxon>Streptophyta</taxon>
        <taxon>Embryophyta</taxon>
        <taxon>Tracheophyta</taxon>
        <taxon>Spermatophyta</taxon>
        <taxon>Magnoliopsida</taxon>
        <taxon>eudicotyledons</taxon>
        <taxon>Gunneridae</taxon>
        <taxon>Pentapetalae</taxon>
        <taxon>asterids</taxon>
        <taxon>lamiids</taxon>
        <taxon>Lamiales</taxon>
        <taxon>Phrymaceae</taxon>
        <taxon>Erythranthe</taxon>
    </lineage>
</organism>
<sequence length="75" mass="8806">MSTNRHIRFISFAIFTSDDTIQNNPTRFIQKNSHINRYYMKKKNSLFRLQDIPYANNGDLLLDLERDLVQVSNGG</sequence>
<dbReference type="Proteomes" id="UP000030748">
    <property type="component" value="Unassembled WGS sequence"/>
</dbReference>
<protein>
    <submittedName>
        <fullName evidence="1">Uncharacterized protein</fullName>
    </submittedName>
</protein>